<reference evidence="5 6" key="1">
    <citation type="submission" date="2024-02" db="EMBL/GenBank/DDBJ databases">
        <title>Herpetosiphon gulosus NBRC 112829.</title>
        <authorList>
            <person name="Ichikawa N."/>
            <person name="Katano-Makiyama Y."/>
            <person name="Hidaka K."/>
        </authorList>
    </citation>
    <scope>NUCLEOTIDE SEQUENCE [LARGE SCALE GENOMIC DNA]</scope>
    <source>
        <strain evidence="5 6">NBRC 112829</strain>
    </source>
</reference>
<dbReference type="InterPro" id="IPR003593">
    <property type="entry name" value="AAA+_ATPase"/>
</dbReference>
<dbReference type="PANTHER" id="PTHR24220:SF86">
    <property type="entry name" value="ABC TRANSPORTER ABCH.1"/>
    <property type="match status" value="1"/>
</dbReference>
<dbReference type="InterPro" id="IPR017911">
    <property type="entry name" value="MacB-like_ATP-bd"/>
</dbReference>
<name>A0ABP9X2B1_9CHLR</name>
<keyword evidence="2" id="KW-0547">Nucleotide-binding</keyword>
<comment type="caution">
    <text evidence="5">The sequence shown here is derived from an EMBL/GenBank/DDBJ whole genome shotgun (WGS) entry which is preliminary data.</text>
</comment>
<organism evidence="5 6">
    <name type="scientific">Herpetosiphon gulosus</name>
    <dbReference type="NCBI Taxonomy" id="1973496"/>
    <lineage>
        <taxon>Bacteria</taxon>
        <taxon>Bacillati</taxon>
        <taxon>Chloroflexota</taxon>
        <taxon>Chloroflexia</taxon>
        <taxon>Herpetosiphonales</taxon>
        <taxon>Herpetosiphonaceae</taxon>
        <taxon>Herpetosiphon</taxon>
    </lineage>
</organism>
<dbReference type="InterPro" id="IPR015854">
    <property type="entry name" value="ABC_transpr_LolD-like"/>
</dbReference>
<gene>
    <name evidence="5" type="primary">yknY_3</name>
    <name evidence="5" type="ORF">Hgul01_02791</name>
</gene>
<dbReference type="PROSITE" id="PS50893">
    <property type="entry name" value="ABC_TRANSPORTER_2"/>
    <property type="match status" value="1"/>
</dbReference>
<sequence length="225" mass="24360">MINLNDIHKTYQMGDVLVAALQGVSFSIDKGDFVAIMGPSGSGKSTVMNLIGCLDTPTSGTYVLDGVAVDQLSSNDLALVRGQKLGFIFQQYNLLPRQSALRNVEMPMIYRGVAGTERQRRAMAALNLVGMGQRVDHRPNELSGGQQQRVAIARALAGSPSVILADEPTGALDSKTSIEIMELLRRLNREQGITVVLVTHEHDVAAYAARVLTMRDGQLIGDQRN</sequence>
<evidence type="ECO:0000256" key="2">
    <source>
        <dbReference type="ARBA" id="ARBA00022741"/>
    </source>
</evidence>
<dbReference type="PANTHER" id="PTHR24220">
    <property type="entry name" value="IMPORT ATP-BINDING PROTEIN"/>
    <property type="match status" value="1"/>
</dbReference>
<dbReference type="InterPro" id="IPR027417">
    <property type="entry name" value="P-loop_NTPase"/>
</dbReference>
<dbReference type="CDD" id="cd03255">
    <property type="entry name" value="ABC_MJ0796_LolCDE_FtsE"/>
    <property type="match status" value="1"/>
</dbReference>
<evidence type="ECO:0000259" key="4">
    <source>
        <dbReference type="PROSITE" id="PS50893"/>
    </source>
</evidence>
<dbReference type="EMBL" id="BAABRU010000009">
    <property type="protein sequence ID" value="GAA5528988.1"/>
    <property type="molecule type" value="Genomic_DNA"/>
</dbReference>
<protein>
    <submittedName>
        <fullName evidence="5">ABC transporter ATP-binding protein YknY</fullName>
    </submittedName>
</protein>
<dbReference type="RefSeq" id="WP_345722608.1">
    <property type="nucleotide sequence ID" value="NZ_BAABRU010000009.1"/>
</dbReference>
<dbReference type="InterPro" id="IPR017871">
    <property type="entry name" value="ABC_transporter-like_CS"/>
</dbReference>
<keyword evidence="3 5" id="KW-0067">ATP-binding</keyword>
<dbReference type="Gene3D" id="3.40.50.300">
    <property type="entry name" value="P-loop containing nucleotide triphosphate hydrolases"/>
    <property type="match status" value="1"/>
</dbReference>
<dbReference type="SMART" id="SM00382">
    <property type="entry name" value="AAA"/>
    <property type="match status" value="1"/>
</dbReference>
<keyword evidence="6" id="KW-1185">Reference proteome</keyword>
<evidence type="ECO:0000313" key="6">
    <source>
        <dbReference type="Proteomes" id="UP001428290"/>
    </source>
</evidence>
<dbReference type="GO" id="GO:0005524">
    <property type="term" value="F:ATP binding"/>
    <property type="evidence" value="ECO:0007669"/>
    <property type="project" value="UniProtKB-KW"/>
</dbReference>
<accession>A0ABP9X2B1</accession>
<evidence type="ECO:0000256" key="3">
    <source>
        <dbReference type="ARBA" id="ARBA00022840"/>
    </source>
</evidence>
<keyword evidence="1" id="KW-0813">Transport</keyword>
<evidence type="ECO:0000256" key="1">
    <source>
        <dbReference type="ARBA" id="ARBA00022448"/>
    </source>
</evidence>
<dbReference type="Pfam" id="PF00005">
    <property type="entry name" value="ABC_tran"/>
    <property type="match status" value="1"/>
</dbReference>
<dbReference type="Proteomes" id="UP001428290">
    <property type="component" value="Unassembled WGS sequence"/>
</dbReference>
<evidence type="ECO:0000313" key="5">
    <source>
        <dbReference type="EMBL" id="GAA5528988.1"/>
    </source>
</evidence>
<feature type="domain" description="ABC transporter" evidence="4">
    <location>
        <begin position="2"/>
        <end position="225"/>
    </location>
</feature>
<dbReference type="SUPFAM" id="SSF52540">
    <property type="entry name" value="P-loop containing nucleoside triphosphate hydrolases"/>
    <property type="match status" value="1"/>
</dbReference>
<dbReference type="InterPro" id="IPR003439">
    <property type="entry name" value="ABC_transporter-like_ATP-bd"/>
</dbReference>
<dbReference type="PROSITE" id="PS00211">
    <property type="entry name" value="ABC_TRANSPORTER_1"/>
    <property type="match status" value="1"/>
</dbReference>
<proteinExistence type="predicted"/>